<comment type="cofactor">
    <cofactor evidence="1 17">
        <name>FAD</name>
        <dbReference type="ChEBI" id="CHEBI:57692"/>
    </cofactor>
</comment>
<keyword evidence="21" id="KW-1185">Reference proteome</keyword>
<keyword evidence="14" id="KW-0325">Glycoprotein</keyword>
<comment type="subunit">
    <text evidence="4">May function both as a monomer and a homodimer.</text>
</comment>
<dbReference type="VEuPathDB" id="FungiDB:TAPDE_004098"/>
<evidence type="ECO:0000256" key="5">
    <source>
        <dbReference type="ARBA" id="ARBA00022448"/>
    </source>
</evidence>
<gene>
    <name evidence="20" type="ORF">TAPDE_004098</name>
</gene>
<feature type="active site" description="Nucleophile" evidence="16">
    <location>
        <position position="397"/>
    </location>
</feature>
<dbReference type="STRING" id="1097556.R4XD22"/>
<evidence type="ECO:0000256" key="10">
    <source>
        <dbReference type="ARBA" id="ARBA00022982"/>
    </source>
</evidence>
<proteinExistence type="inferred from homology"/>
<keyword evidence="12" id="KW-0472">Membrane</keyword>
<feature type="disulfide bond" description="Redox-active" evidence="18">
    <location>
        <begin position="78"/>
        <end position="83"/>
    </location>
</feature>
<dbReference type="PIRSF" id="PIRSF017205">
    <property type="entry name" value="ERO1"/>
    <property type="match status" value="1"/>
</dbReference>
<feature type="binding site" evidence="17">
    <location>
        <position position="273"/>
    </location>
    <ligand>
        <name>FAD</name>
        <dbReference type="ChEBI" id="CHEBI:57692"/>
    </ligand>
</feature>
<evidence type="ECO:0000256" key="12">
    <source>
        <dbReference type="ARBA" id="ARBA00023136"/>
    </source>
</evidence>
<dbReference type="OrthoDB" id="269384at2759"/>
<keyword evidence="8" id="KW-0256">Endoplasmic reticulum</keyword>
<evidence type="ECO:0000256" key="1">
    <source>
        <dbReference type="ARBA" id="ARBA00001974"/>
    </source>
</evidence>
<evidence type="ECO:0000256" key="18">
    <source>
        <dbReference type="PIRSR" id="PIRSR017205-3"/>
    </source>
</evidence>
<evidence type="ECO:0008006" key="22">
    <source>
        <dbReference type="Google" id="ProtNLM"/>
    </source>
</evidence>
<keyword evidence="9 17" id="KW-0274">FAD</keyword>
<dbReference type="InterPro" id="IPR007266">
    <property type="entry name" value="Ero1"/>
</dbReference>
<evidence type="ECO:0000313" key="21">
    <source>
        <dbReference type="Proteomes" id="UP000013776"/>
    </source>
</evidence>
<dbReference type="AlphaFoldDB" id="R4XD22"/>
<evidence type="ECO:0000256" key="6">
    <source>
        <dbReference type="ARBA" id="ARBA00022630"/>
    </source>
</evidence>
<dbReference type="Proteomes" id="UP000013776">
    <property type="component" value="Unassembled WGS sequence"/>
</dbReference>
<dbReference type="EMBL" id="CAHR02000177">
    <property type="protein sequence ID" value="CCG83776.1"/>
    <property type="molecule type" value="Genomic_DNA"/>
</dbReference>
<evidence type="ECO:0000256" key="15">
    <source>
        <dbReference type="ARBA" id="ARBA00023284"/>
    </source>
</evidence>
<evidence type="ECO:0000256" key="8">
    <source>
        <dbReference type="ARBA" id="ARBA00022824"/>
    </source>
</evidence>
<evidence type="ECO:0000256" key="13">
    <source>
        <dbReference type="ARBA" id="ARBA00023157"/>
    </source>
</evidence>
<keyword evidence="6" id="KW-0285">Flavoprotein</keyword>
<feature type="binding site" evidence="17">
    <location>
        <position position="193"/>
    </location>
    <ligand>
        <name>FAD</name>
        <dbReference type="ChEBI" id="CHEBI:57692"/>
    </ligand>
</feature>
<dbReference type="GO" id="GO:0016972">
    <property type="term" value="F:thiol oxidase activity"/>
    <property type="evidence" value="ECO:0007669"/>
    <property type="project" value="InterPro"/>
</dbReference>
<evidence type="ECO:0000256" key="11">
    <source>
        <dbReference type="ARBA" id="ARBA00023002"/>
    </source>
</evidence>
<reference evidence="20 21" key="1">
    <citation type="journal article" date="2013" name="MBio">
        <title>Genome sequencing of the plant pathogen Taphrina deformans, the causal agent of peach leaf curl.</title>
        <authorList>
            <person name="Cisse O.H."/>
            <person name="Almeida J.M.G.C.F."/>
            <person name="Fonseca A."/>
            <person name="Kumar A.A."/>
            <person name="Salojaervi J."/>
            <person name="Overmyer K."/>
            <person name="Hauser P.M."/>
            <person name="Pagni M."/>
        </authorList>
    </citation>
    <scope>NUCLEOTIDE SEQUENCE [LARGE SCALE GENOMIC DNA]</scope>
    <source>
        <strain evidence="21">PYCC 5710 / ATCC 11124 / CBS 356.35 / IMI 108563 / JCM 9778 / NBRC 8474</strain>
    </source>
</reference>
<feature type="disulfide bond" description="Redox-active" evidence="18">
    <location>
        <begin position="397"/>
        <end position="400"/>
    </location>
</feature>
<protein>
    <recommendedName>
        <fullName evidence="22">Endoplasmic oxidoreductin-1</fullName>
    </recommendedName>
</protein>
<organism evidence="20 21">
    <name type="scientific">Taphrina deformans (strain PYCC 5710 / ATCC 11124 / CBS 356.35 / IMI 108563 / JCM 9778 / NBRC 8474)</name>
    <name type="common">Peach leaf curl fungus</name>
    <name type="synonym">Lalaria deformans</name>
    <dbReference type="NCBI Taxonomy" id="1097556"/>
    <lineage>
        <taxon>Eukaryota</taxon>
        <taxon>Fungi</taxon>
        <taxon>Dikarya</taxon>
        <taxon>Ascomycota</taxon>
        <taxon>Taphrinomycotina</taxon>
        <taxon>Taphrinomycetes</taxon>
        <taxon>Taphrinales</taxon>
        <taxon>Taphrinaceae</taxon>
        <taxon>Taphrina</taxon>
    </lineage>
</organism>
<dbReference type="Pfam" id="PF04137">
    <property type="entry name" value="ERO1"/>
    <property type="match status" value="1"/>
</dbReference>
<feature type="binding site" evidence="17">
    <location>
        <position position="305"/>
    </location>
    <ligand>
        <name>FAD</name>
        <dbReference type="ChEBI" id="CHEBI:57692"/>
    </ligand>
</feature>
<keyword evidence="10" id="KW-0249">Electron transport</keyword>
<keyword evidence="15" id="KW-0676">Redox-active center</keyword>
<dbReference type="PANTHER" id="PTHR12613">
    <property type="entry name" value="ERO1-RELATED"/>
    <property type="match status" value="1"/>
</dbReference>
<keyword evidence="5" id="KW-0813">Transport</keyword>
<feature type="binding site" evidence="17">
    <location>
        <position position="180"/>
    </location>
    <ligand>
        <name>FAD</name>
        <dbReference type="ChEBI" id="CHEBI:57692"/>
    </ligand>
</feature>
<accession>R4XD22</accession>
<evidence type="ECO:0000256" key="9">
    <source>
        <dbReference type="ARBA" id="ARBA00022827"/>
    </source>
</evidence>
<evidence type="ECO:0000256" key="2">
    <source>
        <dbReference type="ARBA" id="ARBA00004367"/>
    </source>
</evidence>
<name>R4XD22_TAPDE</name>
<comment type="subcellular location">
    <subcellularLocation>
        <location evidence="2">Endoplasmic reticulum membrane</location>
        <topology evidence="2">Peripheral membrane protein</topology>
        <orientation evidence="2">Lumenal side</orientation>
    </subcellularLocation>
</comment>
<evidence type="ECO:0000256" key="3">
    <source>
        <dbReference type="ARBA" id="ARBA00008277"/>
    </source>
</evidence>
<evidence type="ECO:0000256" key="19">
    <source>
        <dbReference type="SAM" id="SignalP"/>
    </source>
</evidence>
<dbReference type="InterPro" id="IPR037192">
    <property type="entry name" value="ERO1-like_sf"/>
</dbReference>
<comment type="caution">
    <text evidence="20">The sequence shown here is derived from an EMBL/GenBank/DDBJ whole genome shotgun (WGS) entry which is preliminary data.</text>
</comment>
<feature type="binding site" evidence="17">
    <location>
        <position position="182"/>
    </location>
    <ligand>
        <name>FAD</name>
        <dbReference type="ChEBI" id="CHEBI:57692"/>
    </ligand>
</feature>
<evidence type="ECO:0000256" key="14">
    <source>
        <dbReference type="ARBA" id="ARBA00023180"/>
    </source>
</evidence>
<keyword evidence="11" id="KW-0560">Oxidoreductase</keyword>
<evidence type="ECO:0000256" key="16">
    <source>
        <dbReference type="PIRSR" id="PIRSR017205-1"/>
    </source>
</evidence>
<feature type="chain" id="PRO_5004373237" description="Endoplasmic oxidoreductin-1" evidence="19">
    <location>
        <begin position="18"/>
        <end position="561"/>
    </location>
</feature>
<feature type="active site" evidence="16">
    <location>
        <position position="400"/>
    </location>
</feature>
<evidence type="ECO:0000256" key="4">
    <source>
        <dbReference type="ARBA" id="ARBA00011802"/>
    </source>
</evidence>
<feature type="binding site" evidence="17">
    <location>
        <position position="276"/>
    </location>
    <ligand>
        <name>FAD</name>
        <dbReference type="ChEBI" id="CHEBI:57692"/>
    </ligand>
</feature>
<keyword evidence="7 19" id="KW-0732">Signal</keyword>
<dbReference type="GO" id="GO:0005789">
    <property type="term" value="C:endoplasmic reticulum membrane"/>
    <property type="evidence" value="ECO:0007669"/>
    <property type="project" value="UniProtKB-SubCell"/>
</dbReference>
<dbReference type="GO" id="GO:0034975">
    <property type="term" value="P:protein folding in endoplasmic reticulum"/>
    <property type="evidence" value="ECO:0007669"/>
    <property type="project" value="InterPro"/>
</dbReference>
<keyword evidence="13 18" id="KW-1015">Disulfide bond</keyword>
<dbReference type="GO" id="GO:0071949">
    <property type="term" value="F:FAD binding"/>
    <property type="evidence" value="ECO:0007669"/>
    <property type="project" value="InterPro"/>
</dbReference>
<comment type="similarity">
    <text evidence="3">Belongs to the EROs family.</text>
</comment>
<evidence type="ECO:0000256" key="17">
    <source>
        <dbReference type="PIRSR" id="PIRSR017205-2"/>
    </source>
</evidence>
<dbReference type="PANTHER" id="PTHR12613:SF0">
    <property type="entry name" value="ERO1-LIKE PROTEIN"/>
    <property type="match status" value="1"/>
</dbReference>
<feature type="signal peptide" evidence="19">
    <location>
        <begin position="1"/>
        <end position="17"/>
    </location>
</feature>
<dbReference type="SUPFAM" id="SSF110019">
    <property type="entry name" value="ERO1-like"/>
    <property type="match status" value="1"/>
</dbReference>
<sequence length="561" mass="62972">MRSTLFLPFLAPALVSGSTQQQNQIADTTTSYTKIDKHNEVLSPLLRTLCSSADFFKYYKLNLFTKECPYFSEDGAFCGNRACAVDTVEEDEVPEPWRASVLGKLSGPTGTAASNLPLHTAPSDHVTEEQREVNDLGALVDSTGETCVQDPVLQDDKNYCVAEEEESGCVYVSLVDNEERYTNYHGSHAHAIWGSIYKENCFESHRLEEFVATSDGQETPVMNGLAIGGLDSGYGESRNSKAEFAQNLRDPLMSGQDAQDTCVEKRIFYRIISGMHASISAHICASYLNQLSGKWEPNVTCFNDRLRSHPERVSNIYFNYVLVSRAVAKLGDYLTRYTFCSGDPARDVYTSRQVKAITSLASDVHYDESSLFEDRTLKEDFRNRFRNISMLMDCVGCDKCRLWGKVQTAGYGTALKILFDESPDIALRRGEVVALFNTYGRLSISLDALRTFNYSAPGTTVSGHVQDRVQHARPATPLDQAVTSLESLKCKLAPLANFLPTRSSLWRSLKSELGEFGRALKFIGKSYVDLPRNLWYQFFVKQRHGSLWDFAFTTRQDDREL</sequence>
<dbReference type="eggNOG" id="KOG2608">
    <property type="taxonomic scope" value="Eukaryota"/>
</dbReference>
<dbReference type="GO" id="GO:0015035">
    <property type="term" value="F:protein-disulfide reductase activity"/>
    <property type="evidence" value="ECO:0007669"/>
    <property type="project" value="InterPro"/>
</dbReference>
<evidence type="ECO:0000313" key="20">
    <source>
        <dbReference type="EMBL" id="CCG83776.1"/>
    </source>
</evidence>
<evidence type="ECO:0000256" key="7">
    <source>
        <dbReference type="ARBA" id="ARBA00022729"/>
    </source>
</evidence>